<gene>
    <name evidence="1" type="ORF">O0236_001140</name>
</gene>
<protein>
    <submittedName>
        <fullName evidence="1">ABC transporter ATP-binding protein</fullName>
    </submittedName>
</protein>
<accession>A0ACD5DEW2</accession>
<keyword evidence="1" id="KW-0547">Nucleotide-binding</keyword>
<keyword evidence="2" id="KW-1185">Reference proteome</keyword>
<organism evidence="1 2">
    <name type="scientific">Lentilactobacillus terminaliae</name>
    <dbReference type="NCBI Taxonomy" id="3003483"/>
    <lineage>
        <taxon>Bacteria</taxon>
        <taxon>Bacillati</taxon>
        <taxon>Bacillota</taxon>
        <taxon>Bacilli</taxon>
        <taxon>Lactobacillales</taxon>
        <taxon>Lactobacillaceae</taxon>
        <taxon>Lentilactobacillus</taxon>
    </lineage>
</organism>
<reference evidence="1" key="1">
    <citation type="submission" date="2024-08" db="EMBL/GenBank/DDBJ databases">
        <title>Lentilactobacillus sp. nov., isolated from tree bark.</title>
        <authorList>
            <person name="Phuengjayaem S."/>
            <person name="Tanasupawat S."/>
        </authorList>
    </citation>
    <scope>NUCLEOTIDE SEQUENCE</scope>
    <source>
        <strain evidence="1">SPB1-3</strain>
    </source>
</reference>
<keyword evidence="1" id="KW-0067">ATP-binding</keyword>
<evidence type="ECO:0000313" key="1">
    <source>
        <dbReference type="EMBL" id="XFD39941.1"/>
    </source>
</evidence>
<evidence type="ECO:0000313" key="2">
    <source>
        <dbReference type="Proteomes" id="UP001149860"/>
    </source>
</evidence>
<sequence>MAEVQPIISFEDFTFRYKSQDEPTLKHINLDVFPGEKVLILGPSGSGKSTLAKAINGLILDKDNGGFTGDVVVNGESLNDATVFSRSSTIGTVLQDSNSQFVGLSVGEDIAFYLENLNTPLPEMKEKVASSAKIIGMHNLLKRLPFSLSGGQKQRVTVGGVLNGDAPVILLDEPLAALNPKMSNQMIELLDNLNKKNNKTIVIVEHRLEEVLHRNIDKIVLVADGEIVTVATSDELLKTDLLEKYGIRRPLYLECLERLGKVETNSRNIWNVDRIDLTGYQDKLRQLVAKPSTEQSNADYSNKENLIEINNLRFSYDNQPFVHIDNLQINRGEKISLIGKNGAGKSTFAQLLCGVLKPQLGTINELGNDIEKQSIQEVGQQVGYIIQDPDKMIVEDTVIDEVALALKLHGFASEEIKLRVDKALKVTDLYSMRNWPVDALSFGQKKRLTIASMLVIKPAVLILDEPTAGQDFRHYKQMMDFVNQLVSQNDMAMIVITHDMQLALDYTDRTIVIDNGGVISDKDPYATLADKELLTRTGLVQTSIYKLADRVGVSGEKLARTVSI</sequence>
<name>A0ACD5DEW2_9LACO</name>
<proteinExistence type="predicted"/>
<dbReference type="Proteomes" id="UP001149860">
    <property type="component" value="Chromosome"/>
</dbReference>
<dbReference type="EMBL" id="CP168151">
    <property type="protein sequence ID" value="XFD39941.1"/>
    <property type="molecule type" value="Genomic_DNA"/>
</dbReference>